<dbReference type="InterPro" id="IPR032914">
    <property type="entry name" value="Vam6/VPS39/TRAP1"/>
</dbReference>
<organism evidence="6 7">
    <name type="scientific">Datura stramonium</name>
    <name type="common">Jimsonweed</name>
    <name type="synonym">Common thornapple</name>
    <dbReference type="NCBI Taxonomy" id="4076"/>
    <lineage>
        <taxon>Eukaryota</taxon>
        <taxon>Viridiplantae</taxon>
        <taxon>Streptophyta</taxon>
        <taxon>Embryophyta</taxon>
        <taxon>Tracheophyta</taxon>
        <taxon>Spermatophyta</taxon>
        <taxon>Magnoliopsida</taxon>
        <taxon>eudicotyledons</taxon>
        <taxon>Gunneridae</taxon>
        <taxon>Pentapetalae</taxon>
        <taxon>asterids</taxon>
        <taxon>lamiids</taxon>
        <taxon>Solanales</taxon>
        <taxon>Solanaceae</taxon>
        <taxon>Solanoideae</taxon>
        <taxon>Datureae</taxon>
        <taxon>Datura</taxon>
    </lineage>
</organism>
<dbReference type="PANTHER" id="PTHR12894:SF27">
    <property type="entry name" value="TRANSFORMING GROWTH FACTOR-BETA RECEPTOR-ASSOCIATED PROTEIN 1"/>
    <property type="match status" value="1"/>
</dbReference>
<protein>
    <submittedName>
        <fullName evidence="6">Vam6/Vps39-like protein</fullName>
    </submittedName>
</protein>
<accession>A0ABS8RQW3</accession>
<name>A0ABS8RQW3_DATST</name>
<evidence type="ECO:0000313" key="7">
    <source>
        <dbReference type="Proteomes" id="UP000823775"/>
    </source>
</evidence>
<dbReference type="Pfam" id="PF00780">
    <property type="entry name" value="CNH"/>
    <property type="match status" value="1"/>
</dbReference>
<keyword evidence="2" id="KW-0813">Transport</keyword>
<dbReference type="EMBL" id="JACEIK010000079">
    <property type="protein sequence ID" value="MCD7449002.1"/>
    <property type="molecule type" value="Genomic_DNA"/>
</dbReference>
<feature type="non-terminal residue" evidence="6">
    <location>
        <position position="218"/>
    </location>
</feature>
<keyword evidence="3" id="KW-0963">Cytoplasm</keyword>
<dbReference type="SUPFAM" id="SSF50978">
    <property type="entry name" value="WD40 repeat-like"/>
    <property type="match status" value="1"/>
</dbReference>
<evidence type="ECO:0000256" key="4">
    <source>
        <dbReference type="ARBA" id="ARBA00022927"/>
    </source>
</evidence>
<dbReference type="InterPro" id="IPR036322">
    <property type="entry name" value="WD40_repeat_dom_sf"/>
</dbReference>
<reference evidence="6 7" key="1">
    <citation type="journal article" date="2021" name="BMC Genomics">
        <title>Datura genome reveals duplications of psychoactive alkaloid biosynthetic genes and high mutation rate following tissue culture.</title>
        <authorList>
            <person name="Rajewski A."/>
            <person name="Carter-House D."/>
            <person name="Stajich J."/>
            <person name="Litt A."/>
        </authorList>
    </citation>
    <scope>NUCLEOTIDE SEQUENCE [LARGE SCALE GENOMIC DNA]</scope>
    <source>
        <strain evidence="6">AR-01</strain>
    </source>
</reference>
<keyword evidence="4" id="KW-0653">Protein transport</keyword>
<dbReference type="PANTHER" id="PTHR12894">
    <property type="entry name" value="CNH DOMAIN CONTAINING"/>
    <property type="match status" value="1"/>
</dbReference>
<comment type="caution">
    <text evidence="6">The sequence shown here is derived from an EMBL/GenBank/DDBJ whole genome shotgun (WGS) entry which is preliminary data.</text>
</comment>
<dbReference type="PROSITE" id="PS50219">
    <property type="entry name" value="CNH"/>
    <property type="match status" value="1"/>
</dbReference>
<evidence type="ECO:0000256" key="3">
    <source>
        <dbReference type="ARBA" id="ARBA00022490"/>
    </source>
</evidence>
<proteinExistence type="predicted"/>
<evidence type="ECO:0000256" key="1">
    <source>
        <dbReference type="ARBA" id="ARBA00004496"/>
    </source>
</evidence>
<dbReference type="InterPro" id="IPR001180">
    <property type="entry name" value="CNH_dom"/>
</dbReference>
<feature type="domain" description="CNH" evidence="5">
    <location>
        <begin position="16"/>
        <end position="218"/>
    </location>
</feature>
<comment type="subcellular location">
    <subcellularLocation>
        <location evidence="1">Cytoplasm</location>
    </subcellularLocation>
</comment>
<evidence type="ECO:0000259" key="5">
    <source>
        <dbReference type="PROSITE" id="PS50219"/>
    </source>
</evidence>
<keyword evidence="7" id="KW-1185">Reference proteome</keyword>
<evidence type="ECO:0000313" key="6">
    <source>
        <dbReference type="EMBL" id="MCD7449002.1"/>
    </source>
</evidence>
<sequence length="218" mass="24021">MVHSAYDSFELLNNCPTKIDAIESYGSNLLVACSDGSLRVYGPESSVSGQSPPSDFHAQNAGLQQEHYVLERTVNGFSRRQMLSMEVLVSRELLLSLSESIAFHRLPNLETLAVITKAKGANVYSWDDKRGFLCFGRQKRVCIFRHDGGRGFVEVKEFGVPDTVKSMSWCGENICLGIRREYMILNTTNGALSEVFPSGRIAAPLVVSLPSGELLLGK</sequence>
<gene>
    <name evidence="6" type="primary">VPS39_2</name>
    <name evidence="6" type="ORF">HAX54_048085</name>
</gene>
<dbReference type="Proteomes" id="UP000823775">
    <property type="component" value="Unassembled WGS sequence"/>
</dbReference>
<evidence type="ECO:0000256" key="2">
    <source>
        <dbReference type="ARBA" id="ARBA00022448"/>
    </source>
</evidence>